<dbReference type="PANTHER" id="PTHR46534">
    <property type="entry name" value="IGGFC_BINDING DOMAIN-CONTAINING PROTEIN"/>
    <property type="match status" value="1"/>
</dbReference>
<gene>
    <name evidence="2" type="ORF">KP79_PYT25674</name>
</gene>
<dbReference type="Proteomes" id="UP000242188">
    <property type="component" value="Unassembled WGS sequence"/>
</dbReference>
<dbReference type="InterPro" id="IPR035234">
    <property type="entry name" value="IgGFc-bd_N"/>
</dbReference>
<dbReference type="OrthoDB" id="6142386at2759"/>
<sequence length="432" mass="47385">MFIRNHEYVYIAQHLSVNVTFLATHANIEVITRYNATSQPVSGPAKYIEIDANMTMRENGKTSKGLILTSDTLMSVTAFNSLAGGTADGYLALPMESLGVFYIVGTFRPNTKSYSIYGTSFAVGAPYDNTLINITLSTSGVTVPGQYHKVGDKITVILDKLDTFYIETTTSYQDLTGTRIVSDKPVAVVSGNVCSNREGCNHLIEYLPPVSKWGSRFIVPPFMRSTSGIIRIVSSVNNTSVVVASKTSIKTYTISTFINIDTDPTQPYRISSERPVLVLLFLNVIKVGMSIIPSINQFSNEPVLVSPPQVSYFQNTPFENFIVVSIRTSDQSGLQLLSTKGTDLTRIGSVTFPGIDGEMFSFISVNCNNKQTCSVQHSDNNVVFSVITYGFTRAETLLTHECRGKQVEEIAPAVNSKRNRIINFRLSTVTSG</sequence>
<proteinExistence type="predicted"/>
<dbReference type="PANTHER" id="PTHR46534:SF1">
    <property type="entry name" value="IGGFC-BINDING PROTEIN N-TERMINAL DOMAIN-CONTAINING PROTEIN"/>
    <property type="match status" value="1"/>
</dbReference>
<feature type="domain" description="IgGFc-binding protein N-terminal" evidence="1">
    <location>
        <begin position="88"/>
        <end position="390"/>
    </location>
</feature>
<dbReference type="AlphaFoldDB" id="A0A210QP48"/>
<keyword evidence="3" id="KW-1185">Reference proteome</keyword>
<protein>
    <submittedName>
        <fullName evidence="2">IgGFc-binding protein</fullName>
    </submittedName>
</protein>
<evidence type="ECO:0000259" key="1">
    <source>
        <dbReference type="Pfam" id="PF17517"/>
    </source>
</evidence>
<organism evidence="2 3">
    <name type="scientific">Mizuhopecten yessoensis</name>
    <name type="common">Japanese scallop</name>
    <name type="synonym">Patinopecten yessoensis</name>
    <dbReference type="NCBI Taxonomy" id="6573"/>
    <lineage>
        <taxon>Eukaryota</taxon>
        <taxon>Metazoa</taxon>
        <taxon>Spiralia</taxon>
        <taxon>Lophotrochozoa</taxon>
        <taxon>Mollusca</taxon>
        <taxon>Bivalvia</taxon>
        <taxon>Autobranchia</taxon>
        <taxon>Pteriomorphia</taxon>
        <taxon>Pectinida</taxon>
        <taxon>Pectinoidea</taxon>
        <taxon>Pectinidae</taxon>
        <taxon>Mizuhopecten</taxon>
    </lineage>
</organism>
<reference evidence="2 3" key="1">
    <citation type="journal article" date="2017" name="Nat. Ecol. Evol.">
        <title>Scallop genome provides insights into evolution of bilaterian karyotype and development.</title>
        <authorList>
            <person name="Wang S."/>
            <person name="Zhang J."/>
            <person name="Jiao W."/>
            <person name="Li J."/>
            <person name="Xun X."/>
            <person name="Sun Y."/>
            <person name="Guo X."/>
            <person name="Huan P."/>
            <person name="Dong B."/>
            <person name="Zhang L."/>
            <person name="Hu X."/>
            <person name="Sun X."/>
            <person name="Wang J."/>
            <person name="Zhao C."/>
            <person name="Wang Y."/>
            <person name="Wang D."/>
            <person name="Huang X."/>
            <person name="Wang R."/>
            <person name="Lv J."/>
            <person name="Li Y."/>
            <person name="Zhang Z."/>
            <person name="Liu B."/>
            <person name="Lu W."/>
            <person name="Hui Y."/>
            <person name="Liang J."/>
            <person name="Zhou Z."/>
            <person name="Hou R."/>
            <person name="Li X."/>
            <person name="Liu Y."/>
            <person name="Li H."/>
            <person name="Ning X."/>
            <person name="Lin Y."/>
            <person name="Zhao L."/>
            <person name="Xing Q."/>
            <person name="Dou J."/>
            <person name="Li Y."/>
            <person name="Mao J."/>
            <person name="Guo H."/>
            <person name="Dou H."/>
            <person name="Li T."/>
            <person name="Mu C."/>
            <person name="Jiang W."/>
            <person name="Fu Q."/>
            <person name="Fu X."/>
            <person name="Miao Y."/>
            <person name="Liu J."/>
            <person name="Yu Q."/>
            <person name="Li R."/>
            <person name="Liao H."/>
            <person name="Li X."/>
            <person name="Kong Y."/>
            <person name="Jiang Z."/>
            <person name="Chourrout D."/>
            <person name="Li R."/>
            <person name="Bao Z."/>
        </authorList>
    </citation>
    <scope>NUCLEOTIDE SEQUENCE [LARGE SCALE GENOMIC DNA]</scope>
    <source>
        <strain evidence="2 3">PY_sf001</strain>
    </source>
</reference>
<dbReference type="EMBL" id="NEDP02002595">
    <property type="protein sequence ID" value="OWF50478.1"/>
    <property type="molecule type" value="Genomic_DNA"/>
</dbReference>
<comment type="caution">
    <text evidence="2">The sequence shown here is derived from an EMBL/GenBank/DDBJ whole genome shotgun (WGS) entry which is preliminary data.</text>
</comment>
<dbReference type="STRING" id="6573.A0A210QP48"/>
<accession>A0A210QP48</accession>
<evidence type="ECO:0000313" key="2">
    <source>
        <dbReference type="EMBL" id="OWF50478.1"/>
    </source>
</evidence>
<dbReference type="Pfam" id="PF17517">
    <property type="entry name" value="IgGFc_binding"/>
    <property type="match status" value="1"/>
</dbReference>
<evidence type="ECO:0000313" key="3">
    <source>
        <dbReference type="Proteomes" id="UP000242188"/>
    </source>
</evidence>
<name>A0A210QP48_MIZYE</name>